<evidence type="ECO:0000313" key="1">
    <source>
        <dbReference type="EMBL" id="BAN07750.1"/>
    </source>
</evidence>
<dbReference type="Proteomes" id="UP000012042">
    <property type="component" value="Chromosome"/>
</dbReference>
<protein>
    <submittedName>
        <fullName evidence="1">Uncharacterized protein</fullName>
    </submittedName>
</protein>
<sequence length="40" mass="4613">MIEFGAIHSTWFVMAWNHNGLPKTYGVNLIDRLKVLKQAI</sequence>
<organism evidence="1 2">
    <name type="scientific">Levilactobacillus brevis KB290</name>
    <dbReference type="NCBI Taxonomy" id="1001583"/>
    <lineage>
        <taxon>Bacteria</taxon>
        <taxon>Bacillati</taxon>
        <taxon>Bacillota</taxon>
        <taxon>Bacilli</taxon>
        <taxon>Lactobacillales</taxon>
        <taxon>Lactobacillaceae</taxon>
        <taxon>Levilactobacillus</taxon>
    </lineage>
</organism>
<evidence type="ECO:0000313" key="2">
    <source>
        <dbReference type="Proteomes" id="UP000012042"/>
    </source>
</evidence>
<dbReference type="AlphaFoldDB" id="M5AH43"/>
<dbReference type="EMBL" id="AP012167">
    <property type="protein sequence ID" value="BAN07750.1"/>
    <property type="molecule type" value="Genomic_DNA"/>
</dbReference>
<dbReference type="KEGG" id="lbk:LVISKB_2115"/>
<name>M5AH43_LEVBR</name>
<dbReference type="HOGENOM" id="CLU_3291373_0_0_9"/>
<gene>
    <name evidence="1" type="ORF">LVISKB_2115</name>
</gene>
<accession>M5AH43</accession>
<proteinExistence type="predicted"/>
<reference evidence="1 2" key="1">
    <citation type="journal article" date="2013" name="PLoS ONE">
        <title>Genomic Analysis by Deep Sequencing of the Probiotic Lactobacillus brevis KB290 Harboring Nine Plasmids Reveals Genomic Stability.</title>
        <authorList>
            <person name="Fukao M."/>
            <person name="Oshima K."/>
            <person name="Morita H."/>
            <person name="Toh H."/>
            <person name="Suda W."/>
            <person name="Kim S.W."/>
            <person name="Suzuki S."/>
            <person name="Yakabe T."/>
            <person name="Hattori M."/>
            <person name="Yajima N."/>
        </authorList>
    </citation>
    <scope>NUCLEOTIDE SEQUENCE [LARGE SCALE GENOMIC DNA]</scope>
    <source>
        <strain evidence="1 2">KB290</strain>
    </source>
</reference>